<evidence type="ECO:0000256" key="1">
    <source>
        <dbReference type="SAM" id="MobiDB-lite"/>
    </source>
</evidence>
<dbReference type="KEGG" id="bpz:BP1026B_I1184"/>
<protein>
    <submittedName>
        <fullName evidence="2">Uncharacterized protein</fullName>
    </submittedName>
</protein>
<gene>
    <name evidence="2" type="ordered locus">BP1026B_I1184</name>
</gene>
<organism evidence="2 3">
    <name type="scientific">Burkholderia pseudomallei (strain 1026b)</name>
    <dbReference type="NCBI Taxonomy" id="884204"/>
    <lineage>
        <taxon>Bacteria</taxon>
        <taxon>Pseudomonadati</taxon>
        <taxon>Pseudomonadota</taxon>
        <taxon>Betaproteobacteria</taxon>
        <taxon>Burkholderiales</taxon>
        <taxon>Burkholderiaceae</taxon>
        <taxon>Burkholderia</taxon>
        <taxon>pseudomallei group</taxon>
    </lineage>
</organism>
<evidence type="ECO:0000313" key="2">
    <source>
        <dbReference type="EMBL" id="AFI65831.1"/>
    </source>
</evidence>
<dbReference type="Proteomes" id="UP000010087">
    <property type="component" value="Chromosome 1"/>
</dbReference>
<evidence type="ECO:0000313" key="3">
    <source>
        <dbReference type="Proteomes" id="UP000010087"/>
    </source>
</evidence>
<sequence length="73" mass="7979">MRMPALRLAAANQQIGESLNASPPAPVHTRERTGESIGKNGGEAWRKRVGKRNARRAKANGALSERWTKRTAS</sequence>
<dbReference type="PATRIC" id="fig|884204.3.peg.1300"/>
<accession>A0A0H3HIS1</accession>
<proteinExistence type="predicted"/>
<feature type="compositionally biased region" description="Basic residues" evidence="1">
    <location>
        <begin position="47"/>
        <end position="58"/>
    </location>
</feature>
<dbReference type="EMBL" id="CP002833">
    <property type="protein sequence ID" value="AFI65831.1"/>
    <property type="molecule type" value="Genomic_DNA"/>
</dbReference>
<dbReference type="AlphaFoldDB" id="A0A0H3HIS1"/>
<reference evidence="2 3" key="1">
    <citation type="journal article" date="2012" name="PLoS ONE">
        <title>Evolution of Burkholderia pseudomallei in recurrent melioidosis.</title>
        <authorList>
            <person name="Hayden H.S."/>
            <person name="Lim R."/>
            <person name="Brittnacher M.J."/>
            <person name="Sims E.H."/>
            <person name="Ramage E.R."/>
            <person name="Fong C."/>
            <person name="Wu Z."/>
            <person name="Crist E."/>
            <person name="Chang J."/>
            <person name="Zhou Y."/>
            <person name="Radey M."/>
            <person name="Rohmer L."/>
            <person name="Haugen E."/>
            <person name="Gillett W."/>
            <person name="Wuthiekanun V."/>
            <person name="Peacock S.J."/>
            <person name="Kaul R."/>
            <person name="Miller S.I."/>
            <person name="Manoil C."/>
            <person name="Jacobs M.A."/>
        </authorList>
    </citation>
    <scope>NUCLEOTIDE SEQUENCE [LARGE SCALE GENOMIC DNA]</scope>
    <source>
        <strain evidence="2 3">1026b</strain>
    </source>
</reference>
<feature type="region of interest" description="Disordered" evidence="1">
    <location>
        <begin position="1"/>
        <end position="73"/>
    </location>
</feature>
<name>A0A0H3HIS1_BURP2</name>
<feature type="compositionally biased region" description="Polar residues" evidence="1">
    <location>
        <begin position="11"/>
        <end position="21"/>
    </location>
</feature>